<keyword evidence="9" id="KW-1185">Reference proteome</keyword>
<dbReference type="PROSITE" id="PS00107">
    <property type="entry name" value="PROTEIN_KINASE_ATP"/>
    <property type="match status" value="1"/>
</dbReference>
<comment type="caution">
    <text evidence="8">The sequence shown here is derived from an EMBL/GenBank/DDBJ whole genome shotgun (WGS) entry which is preliminary data.</text>
</comment>
<dbReference type="InterPro" id="IPR000719">
    <property type="entry name" value="Prot_kinase_dom"/>
</dbReference>
<dbReference type="PANTHER" id="PTHR43289:SF6">
    <property type="entry name" value="SERINE_THREONINE-PROTEIN KINASE NEKL-3"/>
    <property type="match status" value="1"/>
</dbReference>
<dbReference type="InterPro" id="IPR017441">
    <property type="entry name" value="Protein_kinase_ATP_BS"/>
</dbReference>
<keyword evidence="8" id="KW-0723">Serine/threonine-protein kinase</keyword>
<evidence type="ECO:0000313" key="9">
    <source>
        <dbReference type="Proteomes" id="UP001153404"/>
    </source>
</evidence>
<dbReference type="PROSITE" id="PS50011">
    <property type="entry name" value="PROTEIN_KINASE_DOM"/>
    <property type="match status" value="1"/>
</dbReference>
<dbReference type="EMBL" id="JAPDIA010000008">
    <property type="protein sequence ID" value="MDG0812984.1"/>
    <property type="molecule type" value="Genomic_DNA"/>
</dbReference>
<evidence type="ECO:0000313" key="8">
    <source>
        <dbReference type="EMBL" id="MDG0812984.1"/>
    </source>
</evidence>
<evidence type="ECO:0000256" key="5">
    <source>
        <dbReference type="ARBA" id="ARBA00022840"/>
    </source>
</evidence>
<gene>
    <name evidence="8" type="ORF">OMP40_29440</name>
</gene>
<evidence type="ECO:0000259" key="7">
    <source>
        <dbReference type="PROSITE" id="PS50011"/>
    </source>
</evidence>
<keyword evidence="3 6" id="KW-0547">Nucleotide-binding</keyword>
<evidence type="ECO:0000256" key="3">
    <source>
        <dbReference type="ARBA" id="ARBA00022741"/>
    </source>
</evidence>
<evidence type="ECO:0000256" key="1">
    <source>
        <dbReference type="ARBA" id="ARBA00012513"/>
    </source>
</evidence>
<dbReference type="SMART" id="SM00220">
    <property type="entry name" value="S_TKc"/>
    <property type="match status" value="1"/>
</dbReference>
<feature type="domain" description="Protein kinase" evidence="7">
    <location>
        <begin position="22"/>
        <end position="267"/>
    </location>
</feature>
<dbReference type="Proteomes" id="UP001153404">
    <property type="component" value="Unassembled WGS sequence"/>
</dbReference>
<dbReference type="GO" id="GO:0004674">
    <property type="term" value="F:protein serine/threonine kinase activity"/>
    <property type="evidence" value="ECO:0007669"/>
    <property type="project" value="UniProtKB-KW"/>
</dbReference>
<dbReference type="PANTHER" id="PTHR43289">
    <property type="entry name" value="MITOGEN-ACTIVATED PROTEIN KINASE KINASE KINASE 20-RELATED"/>
    <property type="match status" value="1"/>
</dbReference>
<dbReference type="Gene3D" id="1.10.510.10">
    <property type="entry name" value="Transferase(Phosphotransferase) domain 1"/>
    <property type="match status" value="1"/>
</dbReference>
<dbReference type="InterPro" id="IPR011009">
    <property type="entry name" value="Kinase-like_dom_sf"/>
</dbReference>
<proteinExistence type="predicted"/>
<dbReference type="Gene3D" id="3.30.200.20">
    <property type="entry name" value="Phosphorylase Kinase, domain 1"/>
    <property type="match status" value="1"/>
</dbReference>
<keyword evidence="5 6" id="KW-0067">ATP-binding</keyword>
<keyword evidence="2" id="KW-0808">Transferase</keyword>
<dbReference type="GO" id="GO:0005524">
    <property type="term" value="F:ATP binding"/>
    <property type="evidence" value="ECO:0007669"/>
    <property type="project" value="UniProtKB-UniRule"/>
</dbReference>
<dbReference type="Pfam" id="PF00069">
    <property type="entry name" value="Pkinase"/>
    <property type="match status" value="1"/>
</dbReference>
<evidence type="ECO:0000256" key="2">
    <source>
        <dbReference type="ARBA" id="ARBA00022679"/>
    </source>
</evidence>
<dbReference type="RefSeq" id="WP_277536662.1">
    <property type="nucleotide sequence ID" value="NZ_JAPDIA010000008.1"/>
</dbReference>
<dbReference type="CDD" id="cd14014">
    <property type="entry name" value="STKc_PknB_like"/>
    <property type="match status" value="1"/>
</dbReference>
<accession>A0A9X4QVW0</accession>
<dbReference type="SUPFAM" id="SSF56112">
    <property type="entry name" value="Protein kinase-like (PK-like)"/>
    <property type="match status" value="1"/>
</dbReference>
<evidence type="ECO:0000256" key="6">
    <source>
        <dbReference type="PROSITE-ProRule" id="PRU10141"/>
    </source>
</evidence>
<sequence length="536" mass="58093">MNREERKPLPTLAAGQLVSNRYRIAGGLGRGGMARVYLAEDMKLGGRLLALKLTRTYDGAERFIDEARLLSALRHPGLPEIFDYEPPDEQGLALIVMSYVEGETLAERMRRHGMRLPFAKALRYLLQLARTLQYLHAQRPLVVFRDIKPANVMIDGRDDAILIDFGIAREFKPGAAKDTLMLGTPAFAAPEQLRGEQSDARTDLYGLGALAYYLMTGGGFYGRAGSACRPAWQRDVPPGFVASVERLLSERPADRPDSAADVVRDWQRYALDVEAIGQGGPIPKSAVRPARSELGAPFGRLGSGIRIAAILSAYPGAGATFAARLLSDRLNRLGIPHALAECPGVEPELYRWLDGARRMPGRAVFADPSGAGAVSPAWRDGQADYYPLHPDAAPEGAPAPGFAAWLVGIGAPVVLLDVSSAWQDARVSDWLASHADAVYAVADPLPVKWTERRQRDCAELLAASARAGADTGWIANRDADFAGRGEWLRLFPERPKLAVPHLAPGEAASWLWRGGSVALPKRAAADADAFCARLLR</sequence>
<organism evidence="8 9">
    <name type="scientific">Cohnella rhizosphaerae</name>
    <dbReference type="NCBI Taxonomy" id="1457232"/>
    <lineage>
        <taxon>Bacteria</taxon>
        <taxon>Bacillati</taxon>
        <taxon>Bacillota</taxon>
        <taxon>Bacilli</taxon>
        <taxon>Bacillales</taxon>
        <taxon>Paenibacillaceae</taxon>
        <taxon>Cohnella</taxon>
    </lineage>
</organism>
<reference evidence="8" key="1">
    <citation type="submission" date="2022-10" db="EMBL/GenBank/DDBJ databases">
        <title>Comparative genomic analysis of Cohnella hashimotonis sp. nov., isolated from the International Space Station.</title>
        <authorList>
            <person name="Simpson A."/>
            <person name="Venkateswaran K."/>
        </authorList>
    </citation>
    <scope>NUCLEOTIDE SEQUENCE</scope>
    <source>
        <strain evidence="8">DSM 28161</strain>
    </source>
</reference>
<evidence type="ECO:0000256" key="4">
    <source>
        <dbReference type="ARBA" id="ARBA00022777"/>
    </source>
</evidence>
<dbReference type="AlphaFoldDB" id="A0A9X4QVW0"/>
<feature type="binding site" evidence="6">
    <location>
        <position position="52"/>
    </location>
    <ligand>
        <name>ATP</name>
        <dbReference type="ChEBI" id="CHEBI:30616"/>
    </ligand>
</feature>
<name>A0A9X4QVW0_9BACL</name>
<protein>
    <recommendedName>
        <fullName evidence="1">non-specific serine/threonine protein kinase</fullName>
        <ecNumber evidence="1">2.7.11.1</ecNumber>
    </recommendedName>
</protein>
<keyword evidence="4 8" id="KW-0418">Kinase</keyword>
<dbReference type="EC" id="2.7.11.1" evidence="1"/>